<dbReference type="STRING" id="84022.CACET_c12750"/>
<dbReference type="RefSeq" id="WP_044823536.1">
    <property type="nucleotide sequence ID" value="NZ_CP009687.1"/>
</dbReference>
<dbReference type="AlphaFoldDB" id="A0A0D8IEQ9"/>
<name>A0A0D8IEQ9_9CLOT</name>
<reference evidence="1 2" key="1">
    <citation type="submission" date="2014-10" db="EMBL/GenBank/DDBJ databases">
        <title>Genome sequence of Clostridium aceticum DSM 1496.</title>
        <authorList>
            <person name="Poehlein A."/>
            <person name="Schiel-Bengelsdorf B."/>
            <person name="Gottschalk G."/>
            <person name="Duerre P."/>
            <person name="Daniel R."/>
        </authorList>
    </citation>
    <scope>NUCLEOTIDE SEQUENCE [LARGE SCALE GENOMIC DNA]</scope>
    <source>
        <strain evidence="1 2">DSM 1496</strain>
    </source>
</reference>
<dbReference type="Proteomes" id="UP000035704">
    <property type="component" value="Chromosome"/>
</dbReference>
<sequence length="73" mass="8770">MNKKFLKKMIKAEKYKYEALKEILPNDLRKNLEEFEKDALNLLKDVVFEMMKDDVEKKESKGSIKRVDIDFTK</sequence>
<evidence type="ECO:0000313" key="2">
    <source>
        <dbReference type="Proteomes" id="UP000035704"/>
    </source>
</evidence>
<gene>
    <name evidence="1" type="ORF">CACET_c12750</name>
</gene>
<protein>
    <submittedName>
        <fullName evidence="1">Uncharacterized protein</fullName>
    </submittedName>
</protein>
<dbReference type="PATRIC" id="fig|84022.5.peg.2731"/>
<keyword evidence="2" id="KW-1185">Reference proteome</keyword>
<dbReference type="EMBL" id="CP009687">
    <property type="protein sequence ID" value="AKL94740.1"/>
    <property type="molecule type" value="Genomic_DNA"/>
</dbReference>
<accession>A0A0D8IEQ9</accession>
<evidence type="ECO:0000313" key="1">
    <source>
        <dbReference type="EMBL" id="AKL94740.1"/>
    </source>
</evidence>
<dbReference type="OrthoDB" id="1779358at2"/>
<dbReference type="KEGG" id="cace:CACET_c12750"/>
<proteinExistence type="predicted"/>
<organism evidence="1 2">
    <name type="scientific">Clostridium aceticum</name>
    <dbReference type="NCBI Taxonomy" id="84022"/>
    <lineage>
        <taxon>Bacteria</taxon>
        <taxon>Bacillati</taxon>
        <taxon>Bacillota</taxon>
        <taxon>Clostridia</taxon>
        <taxon>Eubacteriales</taxon>
        <taxon>Clostridiaceae</taxon>
        <taxon>Clostridium</taxon>
    </lineage>
</organism>